<proteinExistence type="predicted"/>
<evidence type="ECO:0000259" key="1">
    <source>
        <dbReference type="Pfam" id="PF23343"/>
    </source>
</evidence>
<evidence type="ECO:0000313" key="2">
    <source>
        <dbReference type="EMBL" id="CAI8803215.1"/>
    </source>
</evidence>
<dbReference type="AlphaFoldDB" id="A0AA35XTK1"/>
<evidence type="ECO:0000313" key="3">
    <source>
        <dbReference type="Proteomes" id="UP001158598"/>
    </source>
</evidence>
<reference evidence="2" key="1">
    <citation type="submission" date="2023-03" db="EMBL/GenBank/DDBJ databases">
        <authorList>
            <person name="Pearce D."/>
        </authorList>
    </citation>
    <scope>NUCLEOTIDE SEQUENCE</scope>
    <source>
        <strain evidence="2">Mc</strain>
    </source>
</reference>
<feature type="domain" description="Replication-associated protein ORF2/G2P" evidence="1">
    <location>
        <begin position="38"/>
        <end position="142"/>
    </location>
</feature>
<dbReference type="EMBL" id="OX458332">
    <property type="protein sequence ID" value="CAI8803215.1"/>
    <property type="molecule type" value="Genomic_DNA"/>
</dbReference>
<protein>
    <recommendedName>
        <fullName evidence="1">Replication-associated protein ORF2/G2P domain-containing protein</fullName>
    </recommendedName>
</protein>
<organism evidence="2 3">
    <name type="scientific">Methylococcus capsulatus</name>
    <dbReference type="NCBI Taxonomy" id="414"/>
    <lineage>
        <taxon>Bacteria</taxon>
        <taxon>Pseudomonadati</taxon>
        <taxon>Pseudomonadota</taxon>
        <taxon>Gammaproteobacteria</taxon>
        <taxon>Methylococcales</taxon>
        <taxon>Methylococcaceae</taxon>
        <taxon>Methylococcus</taxon>
    </lineage>
</organism>
<gene>
    <name evidence="2" type="ORF">MCNOR_1609</name>
</gene>
<sequence>MQLDPKQGRLNRMKRGVMTAARLHQEEAEQGGFRISAWFVTLTYRDEVEWEPGHVSECLKRVRQWCERRGVRFRYVWVSEVQEERRAWYGGHCLHYHLMVFLPKRLALPKFDKQGWWKHGMTQTARLKARGVAYIAKYASKGGKAEFPKRVRIHGCGGLLHAARNERTWWLCPAYVREHYPSPGLKPRRCPGGGWVSKLTGEWIPSQFRIVSFWPLIVDRLEGVT</sequence>
<accession>A0AA35XTK1</accession>
<dbReference type="InterPro" id="IPR056906">
    <property type="entry name" value="ORF2/G2P_dom"/>
</dbReference>
<dbReference type="Pfam" id="PF23343">
    <property type="entry name" value="REP_ORF2-G2P"/>
    <property type="match status" value="1"/>
</dbReference>
<name>A0AA35XTK1_METCP</name>
<dbReference type="Proteomes" id="UP001158598">
    <property type="component" value="Chromosome"/>
</dbReference>